<dbReference type="Pfam" id="PF01464">
    <property type="entry name" value="SLT"/>
    <property type="match status" value="1"/>
</dbReference>
<dbReference type="PANTHER" id="PTHR37423:SF2">
    <property type="entry name" value="MEMBRANE-BOUND LYTIC MUREIN TRANSGLYCOSYLASE C"/>
    <property type="match status" value="1"/>
</dbReference>
<evidence type="ECO:0000313" key="2">
    <source>
        <dbReference type="EMBL" id="MCM1990704.1"/>
    </source>
</evidence>
<sequence>MKKGKVILLLLFVALITIVVFHKKILSIYYPIKFQEHVETFSKEYEMDEYIVYSMIKNESNFDEKAESIRGAKGLMQIMPSTAEWIESVKKFGYSNANQLYDAKLNIRMGCWYISNLMEEFHDTEKAVAAYNAGRGNVAKWLCNDEFSRDNKLIFIPFKETDIYLKRVMFSYKMYKYIYGS</sequence>
<accession>A0A9J6P4Z5</accession>
<evidence type="ECO:0000259" key="1">
    <source>
        <dbReference type="Pfam" id="PF01464"/>
    </source>
</evidence>
<organism evidence="2 3">
    <name type="scientific">Oceanirhabdus seepicola</name>
    <dbReference type="NCBI Taxonomy" id="2828781"/>
    <lineage>
        <taxon>Bacteria</taxon>
        <taxon>Bacillati</taxon>
        <taxon>Bacillota</taxon>
        <taxon>Clostridia</taxon>
        <taxon>Eubacteriales</taxon>
        <taxon>Clostridiaceae</taxon>
        <taxon>Oceanirhabdus</taxon>
    </lineage>
</organism>
<dbReference type="CDD" id="cd16896">
    <property type="entry name" value="LT_Slt70-like"/>
    <property type="match status" value="1"/>
</dbReference>
<evidence type="ECO:0000313" key="3">
    <source>
        <dbReference type="Proteomes" id="UP001056429"/>
    </source>
</evidence>
<gene>
    <name evidence="2" type="ORF">KDK92_13310</name>
</gene>
<dbReference type="PANTHER" id="PTHR37423">
    <property type="entry name" value="SOLUBLE LYTIC MUREIN TRANSGLYCOSYLASE-RELATED"/>
    <property type="match status" value="1"/>
</dbReference>
<proteinExistence type="predicted"/>
<dbReference type="SUPFAM" id="SSF53955">
    <property type="entry name" value="Lysozyme-like"/>
    <property type="match status" value="1"/>
</dbReference>
<comment type="caution">
    <text evidence="2">The sequence shown here is derived from an EMBL/GenBank/DDBJ whole genome shotgun (WGS) entry which is preliminary data.</text>
</comment>
<dbReference type="Proteomes" id="UP001056429">
    <property type="component" value="Unassembled WGS sequence"/>
</dbReference>
<protein>
    <submittedName>
        <fullName evidence="2">Lytic transglycosylase domain-containing protein</fullName>
    </submittedName>
</protein>
<name>A0A9J6P4Z5_9CLOT</name>
<dbReference type="InterPro" id="IPR008258">
    <property type="entry name" value="Transglycosylase_SLT_dom_1"/>
</dbReference>
<dbReference type="InterPro" id="IPR023346">
    <property type="entry name" value="Lysozyme-like_dom_sf"/>
</dbReference>
<dbReference type="Gene3D" id="1.10.530.10">
    <property type="match status" value="1"/>
</dbReference>
<keyword evidence="3" id="KW-1185">Reference proteome</keyword>
<dbReference type="EMBL" id="JAGSOJ010000002">
    <property type="protein sequence ID" value="MCM1990704.1"/>
    <property type="molecule type" value="Genomic_DNA"/>
</dbReference>
<reference evidence="2" key="1">
    <citation type="journal article" date="2021" name="mSystems">
        <title>Bacteria and Archaea Synergistically Convert Glycine Betaine to Biogenic Methane in the Formosa Cold Seep of the South China Sea.</title>
        <authorList>
            <person name="Li L."/>
            <person name="Zhang W."/>
            <person name="Zhang S."/>
            <person name="Song L."/>
            <person name="Sun Q."/>
            <person name="Zhang H."/>
            <person name="Xiang H."/>
            <person name="Dong X."/>
        </authorList>
    </citation>
    <scope>NUCLEOTIDE SEQUENCE</scope>
    <source>
        <strain evidence="2">ZWT</strain>
    </source>
</reference>
<dbReference type="RefSeq" id="WP_250859796.1">
    <property type="nucleotide sequence ID" value="NZ_JAGSOJ010000002.1"/>
</dbReference>
<reference evidence="2" key="2">
    <citation type="submission" date="2021-04" db="EMBL/GenBank/DDBJ databases">
        <authorList>
            <person name="Dong X."/>
        </authorList>
    </citation>
    <scope>NUCLEOTIDE SEQUENCE</scope>
    <source>
        <strain evidence="2">ZWT</strain>
    </source>
</reference>
<dbReference type="AlphaFoldDB" id="A0A9J6P4Z5"/>
<feature type="domain" description="Transglycosylase SLT" evidence="1">
    <location>
        <begin position="42"/>
        <end position="152"/>
    </location>
</feature>